<evidence type="ECO:0000313" key="2">
    <source>
        <dbReference type="EMBL" id="PMB63943.1"/>
    </source>
</evidence>
<proteinExistence type="predicted"/>
<evidence type="ECO:0000313" key="3">
    <source>
        <dbReference type="Proteomes" id="UP000235728"/>
    </source>
</evidence>
<sequence length="86" mass="9477">MKAAALFLAALASVSPITTRQDWAQNTCDCSKKLHLTLPELRVCPEGYVDVSVFWDVECDQIGCTKQDYSAKCGNITTSPSNEYDI</sequence>
<dbReference type="EMBL" id="MRVG01000015">
    <property type="protein sequence ID" value="PMB63943.1"/>
    <property type="molecule type" value="Genomic_DNA"/>
</dbReference>
<evidence type="ECO:0008006" key="4">
    <source>
        <dbReference type="Google" id="ProtNLM"/>
    </source>
</evidence>
<organism evidence="2 3">
    <name type="scientific">Beauveria bassiana</name>
    <name type="common">White muscardine disease fungus</name>
    <name type="synonym">Tritirachium shiotae</name>
    <dbReference type="NCBI Taxonomy" id="176275"/>
    <lineage>
        <taxon>Eukaryota</taxon>
        <taxon>Fungi</taxon>
        <taxon>Dikarya</taxon>
        <taxon>Ascomycota</taxon>
        <taxon>Pezizomycotina</taxon>
        <taxon>Sordariomycetes</taxon>
        <taxon>Hypocreomycetidae</taxon>
        <taxon>Hypocreales</taxon>
        <taxon>Cordycipitaceae</taxon>
        <taxon>Beauveria</taxon>
    </lineage>
</organism>
<dbReference type="Proteomes" id="UP000235728">
    <property type="component" value="Unassembled WGS sequence"/>
</dbReference>
<evidence type="ECO:0000256" key="1">
    <source>
        <dbReference type="SAM" id="SignalP"/>
    </source>
</evidence>
<keyword evidence="1" id="KW-0732">Signal</keyword>
<name>A0A2N6N9J9_BEABA</name>
<reference evidence="2 3" key="1">
    <citation type="journal article" date="2016" name="Appl. Microbiol. Biotechnol.">
        <title>Characterization of T-DNA insertion mutants with decreased virulence in the entomopathogenic fungus Beauveria bassiana JEF-007.</title>
        <authorList>
            <person name="Kim S."/>
            <person name="Lee S.J."/>
            <person name="Nai Y.S."/>
            <person name="Yu J.S."/>
            <person name="Lee M.R."/>
            <person name="Yang Y.T."/>
            <person name="Kim J.S."/>
        </authorList>
    </citation>
    <scope>NUCLEOTIDE SEQUENCE [LARGE SCALE GENOMIC DNA]</scope>
    <source>
        <strain evidence="2 3">JEF-007</strain>
    </source>
</reference>
<accession>A0A2N6N9J9</accession>
<comment type="caution">
    <text evidence="2">The sequence shown here is derived from an EMBL/GenBank/DDBJ whole genome shotgun (WGS) entry which is preliminary data.</text>
</comment>
<dbReference type="AlphaFoldDB" id="A0A2N6N9J9"/>
<feature type="chain" id="PRO_5014853408" description="Extracellular membrane protein CFEM domain-containing protein" evidence="1">
    <location>
        <begin position="20"/>
        <end position="86"/>
    </location>
</feature>
<feature type="signal peptide" evidence="1">
    <location>
        <begin position="1"/>
        <end position="19"/>
    </location>
</feature>
<protein>
    <recommendedName>
        <fullName evidence="4">Extracellular membrane protein CFEM domain-containing protein</fullName>
    </recommendedName>
</protein>
<gene>
    <name evidence="2" type="ORF">BM221_010105</name>
</gene>